<dbReference type="Pfam" id="PF26576">
    <property type="entry name" value="IBH1_N"/>
    <property type="match status" value="1"/>
</dbReference>
<gene>
    <name evidence="8" type="primary">BHLH148_0</name>
    <name evidence="8" type="ORF">g.56036</name>
</gene>
<keyword evidence="5" id="KW-0539">Nucleus</keyword>
<accession>A0A1D1YLZ6</accession>
<evidence type="ECO:0000256" key="2">
    <source>
        <dbReference type="ARBA" id="ARBA00005510"/>
    </source>
</evidence>
<evidence type="ECO:0000256" key="5">
    <source>
        <dbReference type="ARBA" id="ARBA00023242"/>
    </source>
</evidence>
<dbReference type="InterPro" id="IPR044660">
    <property type="entry name" value="IBH1-like"/>
</dbReference>
<feature type="region of interest" description="Disordered" evidence="6">
    <location>
        <begin position="134"/>
        <end position="156"/>
    </location>
</feature>
<dbReference type="GO" id="GO:0000976">
    <property type="term" value="F:transcription cis-regulatory region binding"/>
    <property type="evidence" value="ECO:0007669"/>
    <property type="project" value="UniProtKB-ARBA"/>
</dbReference>
<evidence type="ECO:0000256" key="6">
    <source>
        <dbReference type="SAM" id="MobiDB-lite"/>
    </source>
</evidence>
<feature type="region of interest" description="Disordered" evidence="6">
    <location>
        <begin position="34"/>
        <end position="72"/>
    </location>
</feature>
<feature type="non-terminal residue" evidence="8">
    <location>
        <position position="1"/>
    </location>
</feature>
<dbReference type="InterPro" id="IPR044549">
    <property type="entry name" value="bHLH_AtIBH1-like"/>
</dbReference>
<dbReference type="PANTHER" id="PTHR33124:SF12">
    <property type="entry name" value="TRANSCRIPTION FACTOR BHLH148"/>
    <property type="match status" value="1"/>
</dbReference>
<comment type="similarity">
    <text evidence="2">Belongs to the bHLH protein family.</text>
</comment>
<keyword evidence="3" id="KW-0805">Transcription regulation</keyword>
<organism evidence="8">
    <name type="scientific">Anthurium amnicola</name>
    <dbReference type="NCBI Taxonomy" id="1678845"/>
    <lineage>
        <taxon>Eukaryota</taxon>
        <taxon>Viridiplantae</taxon>
        <taxon>Streptophyta</taxon>
        <taxon>Embryophyta</taxon>
        <taxon>Tracheophyta</taxon>
        <taxon>Spermatophyta</taxon>
        <taxon>Magnoliopsida</taxon>
        <taxon>Liliopsida</taxon>
        <taxon>Araceae</taxon>
        <taxon>Pothoideae</taxon>
        <taxon>Potheae</taxon>
        <taxon>Anthurium</taxon>
    </lineage>
</organism>
<dbReference type="InterPro" id="IPR059002">
    <property type="entry name" value="IBH1_N"/>
</dbReference>
<keyword evidence="4" id="KW-0804">Transcription</keyword>
<dbReference type="SUPFAM" id="SSF47459">
    <property type="entry name" value="HLH, helix-loop-helix DNA-binding domain"/>
    <property type="match status" value="1"/>
</dbReference>
<sequence>LSLSLSPCVCVGGGGSFSIGSGASVRPAVASLMDAEEHPAKLAAGEPDRKRRRTDSPPQPSRWKSPGEQQSYSSGLLEALRHVGGAGAPPATATGSRAVREAADRALAVAARGRTRWSRAVLARCRALRLRKRRRVAAPRPRKPAPSAEAKGKTKAPALEGKVRVLGRLVPGCRKLSFPSLLEEASDYIAALQMQVRAMTALSEILSSHGGGRSSDGPSTTGIGSPRPHS</sequence>
<evidence type="ECO:0000256" key="1">
    <source>
        <dbReference type="ARBA" id="ARBA00004123"/>
    </source>
</evidence>
<dbReference type="EMBL" id="GDJX01012280">
    <property type="protein sequence ID" value="JAT55656.1"/>
    <property type="molecule type" value="Transcribed_RNA"/>
</dbReference>
<dbReference type="GO" id="GO:0046983">
    <property type="term" value="F:protein dimerization activity"/>
    <property type="evidence" value="ECO:0007669"/>
    <property type="project" value="InterPro"/>
</dbReference>
<evidence type="ECO:0000256" key="3">
    <source>
        <dbReference type="ARBA" id="ARBA00023015"/>
    </source>
</evidence>
<name>A0A1D1YLZ6_9ARAE</name>
<dbReference type="GO" id="GO:0006355">
    <property type="term" value="P:regulation of DNA-templated transcription"/>
    <property type="evidence" value="ECO:0007669"/>
    <property type="project" value="InterPro"/>
</dbReference>
<feature type="region of interest" description="Disordered" evidence="6">
    <location>
        <begin position="207"/>
        <end position="230"/>
    </location>
</feature>
<evidence type="ECO:0000259" key="7">
    <source>
        <dbReference type="Pfam" id="PF26576"/>
    </source>
</evidence>
<dbReference type="AlphaFoldDB" id="A0A1D1YLZ6"/>
<dbReference type="CDD" id="cd11444">
    <property type="entry name" value="bHLH_AtIBH1_like"/>
    <property type="match status" value="1"/>
</dbReference>
<evidence type="ECO:0000256" key="4">
    <source>
        <dbReference type="ARBA" id="ARBA00023163"/>
    </source>
</evidence>
<proteinExistence type="inferred from homology"/>
<protein>
    <submittedName>
        <fullName evidence="8">Transcription factor bHLH148</fullName>
    </submittedName>
</protein>
<reference evidence="8" key="1">
    <citation type="submission" date="2015-07" db="EMBL/GenBank/DDBJ databases">
        <title>Transcriptome Assembly of Anthurium amnicola.</title>
        <authorList>
            <person name="Suzuki J."/>
        </authorList>
    </citation>
    <scope>NUCLEOTIDE SEQUENCE</scope>
</reference>
<feature type="compositionally biased region" description="Basic residues" evidence="6">
    <location>
        <begin position="134"/>
        <end position="143"/>
    </location>
</feature>
<dbReference type="InterPro" id="IPR036638">
    <property type="entry name" value="HLH_DNA-bd_sf"/>
</dbReference>
<comment type="subcellular location">
    <subcellularLocation>
        <location evidence="1">Nucleus</location>
    </subcellularLocation>
</comment>
<dbReference type="PANTHER" id="PTHR33124">
    <property type="entry name" value="TRANSCRIPTION FACTOR IBH1-LIKE 1"/>
    <property type="match status" value="1"/>
</dbReference>
<evidence type="ECO:0000313" key="8">
    <source>
        <dbReference type="EMBL" id="JAT55656.1"/>
    </source>
</evidence>
<dbReference type="GO" id="GO:0005634">
    <property type="term" value="C:nucleus"/>
    <property type="evidence" value="ECO:0007669"/>
    <property type="project" value="UniProtKB-SubCell"/>
</dbReference>
<feature type="domain" description="IBH1-like N-terminal" evidence="7">
    <location>
        <begin position="69"/>
        <end position="124"/>
    </location>
</feature>